<protein>
    <recommendedName>
        <fullName evidence="2">DUF2190 domain-containing protein</fullName>
    </recommendedName>
</protein>
<evidence type="ECO:0008006" key="2">
    <source>
        <dbReference type="Google" id="ProtNLM"/>
    </source>
</evidence>
<sequence length="120" mass="11766">MAFSENMSTRSYVTSAAVSQFRFIVMTNGLAAHVGTAGARADAVSITDASASGKSVAGAFIGRVTVTAGGTISKGGVVSSNASGQAIAATTGHIIMGTALEDAVSGQVISIDLRLDGTAA</sequence>
<name>A0A6J5T8U6_9CAUD</name>
<proteinExistence type="predicted"/>
<organism evidence="1">
    <name type="scientific">uncultured Caudovirales phage</name>
    <dbReference type="NCBI Taxonomy" id="2100421"/>
    <lineage>
        <taxon>Viruses</taxon>
        <taxon>Duplodnaviria</taxon>
        <taxon>Heunggongvirae</taxon>
        <taxon>Uroviricota</taxon>
        <taxon>Caudoviricetes</taxon>
        <taxon>Peduoviridae</taxon>
        <taxon>Maltschvirus</taxon>
        <taxon>Maltschvirus maltsch</taxon>
    </lineage>
</organism>
<accession>A0A6J5T8U6</accession>
<gene>
    <name evidence="1" type="ORF">UFOVP3_48</name>
</gene>
<evidence type="ECO:0000313" key="1">
    <source>
        <dbReference type="EMBL" id="CAB4240573.1"/>
    </source>
</evidence>
<reference evidence="1" key="1">
    <citation type="submission" date="2020-05" db="EMBL/GenBank/DDBJ databases">
        <authorList>
            <person name="Chiriac C."/>
            <person name="Salcher M."/>
            <person name="Ghai R."/>
            <person name="Kavagutti S V."/>
        </authorList>
    </citation>
    <scope>NUCLEOTIDE SEQUENCE</scope>
</reference>
<dbReference type="EMBL" id="LR797814">
    <property type="protein sequence ID" value="CAB4240573.1"/>
    <property type="molecule type" value="Genomic_DNA"/>
</dbReference>